<sequence length="408" mass="44280">MRSGRHERLMPANGLSLHTMSLSPSSLSSPGRPGNHRLLPEDLDAMLRAAVRKASDNLPDDLPDDEADDIPDDEADDLPDDEADDMPDDEADDIPDDEADDIPDDEADDLPDDEADDIPDDMPDYDADELMDEIRALVRPAWLLSPARDAADPSAVGGSRIGGLPDLPEGWAWPTARLKDGTEAALAFTAQINLAEVPGVADAGWLPAGGWLWFFRNEKWSAQSEPDHVILHADVPAHELRATRPPTELDYLSDGATGFEPDRPIPVTLHRTLFLTANYKSGWQSLGYGALAKALDEHFDEFGVGFNLFDDVQDLLVHAAVGDEPWDAMLLGRPTPCPPPGGACPCGRSTPFDTPGYNNHDGPCSWASDSLLTLYDRWGDGPLVFTADATVDPAITDGRWSGTDAWVY</sequence>
<reference evidence="3" key="1">
    <citation type="journal article" date="2019" name="Int. J. Syst. Evol. Microbiol.">
        <title>The Global Catalogue of Microorganisms (GCM) 10K type strain sequencing project: providing services to taxonomists for standard genome sequencing and annotation.</title>
        <authorList>
            <consortium name="The Broad Institute Genomics Platform"/>
            <consortium name="The Broad Institute Genome Sequencing Center for Infectious Disease"/>
            <person name="Wu L."/>
            <person name="Ma J."/>
        </authorList>
    </citation>
    <scope>NUCLEOTIDE SEQUENCE [LARGE SCALE GENOMIC DNA]</scope>
    <source>
        <strain evidence="3">JCM 9651</strain>
    </source>
</reference>
<feature type="compositionally biased region" description="Low complexity" evidence="1">
    <location>
        <begin position="15"/>
        <end position="29"/>
    </location>
</feature>
<evidence type="ECO:0000313" key="3">
    <source>
        <dbReference type="Proteomes" id="UP001499990"/>
    </source>
</evidence>
<name>A0ABP6SAC4_9ACTN</name>
<dbReference type="EMBL" id="BAAAYL010000001">
    <property type="protein sequence ID" value="GAA3371928.1"/>
    <property type="molecule type" value="Genomic_DNA"/>
</dbReference>
<dbReference type="Gene3D" id="2.30.320.10">
    <property type="entry name" value="YwqG-like"/>
    <property type="match status" value="1"/>
</dbReference>
<comment type="caution">
    <text evidence="2">The sequence shown here is derived from an EMBL/GenBank/DDBJ whole genome shotgun (WGS) entry which is preliminary data.</text>
</comment>
<organism evidence="2 3">
    <name type="scientific">Streptomyces sannanensis</name>
    <dbReference type="NCBI Taxonomy" id="285536"/>
    <lineage>
        <taxon>Bacteria</taxon>
        <taxon>Bacillati</taxon>
        <taxon>Actinomycetota</taxon>
        <taxon>Actinomycetes</taxon>
        <taxon>Kitasatosporales</taxon>
        <taxon>Streptomycetaceae</taxon>
        <taxon>Streptomyces</taxon>
    </lineage>
</organism>
<evidence type="ECO:0008006" key="4">
    <source>
        <dbReference type="Google" id="ProtNLM"/>
    </source>
</evidence>
<keyword evidence="3" id="KW-1185">Reference proteome</keyword>
<dbReference type="Pfam" id="PF09234">
    <property type="entry name" value="DUF1963"/>
    <property type="match status" value="1"/>
</dbReference>
<gene>
    <name evidence="2" type="ORF">GCM10020367_24710</name>
</gene>
<dbReference type="Proteomes" id="UP001499990">
    <property type="component" value="Unassembled WGS sequence"/>
</dbReference>
<dbReference type="SUPFAM" id="SSF103032">
    <property type="entry name" value="Hypothetical protein YwqG"/>
    <property type="match status" value="1"/>
</dbReference>
<evidence type="ECO:0000256" key="1">
    <source>
        <dbReference type="SAM" id="MobiDB-lite"/>
    </source>
</evidence>
<feature type="region of interest" description="Disordered" evidence="1">
    <location>
        <begin position="1"/>
        <end position="125"/>
    </location>
</feature>
<dbReference type="InterPro" id="IPR035948">
    <property type="entry name" value="YwqG-like_sf"/>
</dbReference>
<protein>
    <recommendedName>
        <fullName evidence="4">DUF1963 domain-containing protein</fullName>
    </recommendedName>
</protein>
<dbReference type="InterPro" id="IPR015315">
    <property type="entry name" value="DUF1963"/>
</dbReference>
<accession>A0ABP6SAC4</accession>
<evidence type="ECO:0000313" key="2">
    <source>
        <dbReference type="EMBL" id="GAA3371928.1"/>
    </source>
</evidence>
<feature type="compositionally biased region" description="Acidic residues" evidence="1">
    <location>
        <begin position="58"/>
        <end position="125"/>
    </location>
</feature>
<proteinExistence type="predicted"/>